<proteinExistence type="predicted"/>
<name>A0A9Q4C9C6_9CORY</name>
<dbReference type="EMBL" id="JAPMKV010000001">
    <property type="protein sequence ID" value="MCX7443675.1"/>
    <property type="molecule type" value="Genomic_DNA"/>
</dbReference>
<evidence type="ECO:0000313" key="3">
    <source>
        <dbReference type="EMBL" id="MCX7443675.1"/>
    </source>
</evidence>
<protein>
    <submittedName>
        <fullName evidence="4">Class I SAM-dependent methyltransferase</fullName>
    </submittedName>
</protein>
<keyword evidence="6" id="KW-1185">Reference proteome</keyword>
<evidence type="ECO:0000313" key="5">
    <source>
        <dbReference type="Proteomes" id="UP001071478"/>
    </source>
</evidence>
<keyword evidence="4" id="KW-0489">Methyltransferase</keyword>
<dbReference type="Pfam" id="PF13649">
    <property type="entry name" value="Methyltransf_25"/>
    <property type="match status" value="1"/>
</dbReference>
<dbReference type="AlphaFoldDB" id="A0A9Q4C9C6"/>
<evidence type="ECO:0000259" key="2">
    <source>
        <dbReference type="Pfam" id="PF13649"/>
    </source>
</evidence>
<accession>A0A9Q4C9C6</accession>
<sequence length="204" mass="21675">MPTWKEVLAANPDHSEQYAARWRTFAAQGRDLDGEARLIDALARKRGSRILDAGCGTGRVGGVLARRGHEVTGVDLDPVLIRHATTDFPDCRWEVGDLTTGDIPDGEFDIIVSAGNVMAFLPADGRVSALAALAGALAPDGRMVIGFGSGRGYGFDEFIGDAAAAGLVPQHRWGTWEIDPLTPESDFMVTVLVHGPERTPGVGI</sequence>
<dbReference type="InterPro" id="IPR041698">
    <property type="entry name" value="Methyltransf_25"/>
</dbReference>
<dbReference type="SUPFAM" id="SSF53335">
    <property type="entry name" value="S-adenosyl-L-methionine-dependent methyltransferases"/>
    <property type="match status" value="1"/>
</dbReference>
<dbReference type="PANTHER" id="PTHR43861">
    <property type="entry name" value="TRANS-ACONITATE 2-METHYLTRANSFERASE-RELATED"/>
    <property type="match status" value="1"/>
</dbReference>
<reference evidence="4" key="1">
    <citation type="submission" date="2022-11" db="EMBL/GenBank/DDBJ databases">
        <title>Corynebacterium sp. isolated from Penguins.</title>
        <authorList>
            <person name="Sedlar K."/>
            <person name="Svec P."/>
        </authorList>
    </citation>
    <scope>NUCLEOTIDE SEQUENCE</scope>
    <source>
        <strain evidence="3">P7003</strain>
        <strain evidence="4">P7374</strain>
    </source>
</reference>
<dbReference type="GO" id="GO:0032259">
    <property type="term" value="P:methylation"/>
    <property type="evidence" value="ECO:0007669"/>
    <property type="project" value="UniProtKB-KW"/>
</dbReference>
<feature type="domain" description="Methyltransferase" evidence="2">
    <location>
        <begin position="50"/>
        <end position="141"/>
    </location>
</feature>
<dbReference type="Proteomes" id="UP001081709">
    <property type="component" value="Unassembled WGS sequence"/>
</dbReference>
<evidence type="ECO:0000256" key="1">
    <source>
        <dbReference type="ARBA" id="ARBA00022679"/>
    </source>
</evidence>
<dbReference type="Gene3D" id="3.40.50.150">
    <property type="entry name" value="Vaccinia Virus protein VP39"/>
    <property type="match status" value="1"/>
</dbReference>
<comment type="caution">
    <text evidence="4">The sequence shown here is derived from an EMBL/GenBank/DDBJ whole genome shotgun (WGS) entry which is preliminary data.</text>
</comment>
<dbReference type="RefSeq" id="WP_248085772.1">
    <property type="nucleotide sequence ID" value="NZ_JALNJA010000001.1"/>
</dbReference>
<evidence type="ECO:0000313" key="6">
    <source>
        <dbReference type="Proteomes" id="UP001081709"/>
    </source>
</evidence>
<keyword evidence="1" id="KW-0808">Transferase</keyword>
<dbReference type="CDD" id="cd02440">
    <property type="entry name" value="AdoMet_MTases"/>
    <property type="match status" value="1"/>
</dbReference>
<dbReference type="Proteomes" id="UP001071478">
    <property type="component" value="Unassembled WGS sequence"/>
</dbReference>
<dbReference type="InterPro" id="IPR029063">
    <property type="entry name" value="SAM-dependent_MTases_sf"/>
</dbReference>
<dbReference type="EMBL" id="JAPMKU010000001">
    <property type="protein sequence ID" value="MCX7467850.1"/>
    <property type="molecule type" value="Genomic_DNA"/>
</dbReference>
<gene>
    <name evidence="3" type="ORF">OS125_00230</name>
    <name evidence="4" type="ORF">OS129_03010</name>
</gene>
<organism evidence="4 5">
    <name type="scientific">Corynebacterium pygosceleis</name>
    <dbReference type="NCBI Taxonomy" id="2800406"/>
    <lineage>
        <taxon>Bacteria</taxon>
        <taxon>Bacillati</taxon>
        <taxon>Actinomycetota</taxon>
        <taxon>Actinomycetes</taxon>
        <taxon>Mycobacteriales</taxon>
        <taxon>Corynebacteriaceae</taxon>
        <taxon>Corynebacterium</taxon>
    </lineage>
</organism>
<dbReference type="GO" id="GO:0008168">
    <property type="term" value="F:methyltransferase activity"/>
    <property type="evidence" value="ECO:0007669"/>
    <property type="project" value="UniProtKB-KW"/>
</dbReference>
<evidence type="ECO:0000313" key="4">
    <source>
        <dbReference type="EMBL" id="MCX7467850.1"/>
    </source>
</evidence>